<evidence type="ECO:0000313" key="3">
    <source>
        <dbReference type="Proteomes" id="UP000191055"/>
    </source>
</evidence>
<protein>
    <submittedName>
        <fullName evidence="2">Uncharacterized protein</fullName>
    </submittedName>
</protein>
<feature type="transmembrane region" description="Helical" evidence="1">
    <location>
        <begin position="12"/>
        <end position="33"/>
    </location>
</feature>
<dbReference type="Proteomes" id="UP000191055">
    <property type="component" value="Unassembled WGS sequence"/>
</dbReference>
<keyword evidence="1" id="KW-0812">Transmembrane</keyword>
<name>A0A1T5HTZ4_9BACT</name>
<evidence type="ECO:0000256" key="1">
    <source>
        <dbReference type="SAM" id="Phobius"/>
    </source>
</evidence>
<keyword evidence="3" id="KW-1185">Reference proteome</keyword>
<dbReference type="EMBL" id="FUYV01000032">
    <property type="protein sequence ID" value="SKC24139.1"/>
    <property type="molecule type" value="Genomic_DNA"/>
</dbReference>
<dbReference type="AlphaFoldDB" id="A0A1T5HTZ4"/>
<reference evidence="2 3" key="1">
    <citation type="submission" date="2017-02" db="EMBL/GenBank/DDBJ databases">
        <authorList>
            <person name="Peterson S.W."/>
        </authorList>
    </citation>
    <scope>NUCLEOTIDE SEQUENCE [LARGE SCALE GENOMIC DNA]</scope>
    <source>
        <strain evidence="2 3">DSM 24412</strain>
    </source>
</reference>
<keyword evidence="1" id="KW-1133">Transmembrane helix</keyword>
<proteinExistence type="predicted"/>
<evidence type="ECO:0000313" key="2">
    <source>
        <dbReference type="EMBL" id="SKC24139.1"/>
    </source>
</evidence>
<organism evidence="2 3">
    <name type="scientific">Alkalitalea saponilacus</name>
    <dbReference type="NCBI Taxonomy" id="889453"/>
    <lineage>
        <taxon>Bacteria</taxon>
        <taxon>Pseudomonadati</taxon>
        <taxon>Bacteroidota</taxon>
        <taxon>Bacteroidia</taxon>
        <taxon>Marinilabiliales</taxon>
        <taxon>Marinilabiliaceae</taxon>
        <taxon>Alkalitalea</taxon>
    </lineage>
</organism>
<dbReference type="KEGG" id="asx:CDL62_15140"/>
<accession>A0A1T5HTZ4</accession>
<gene>
    <name evidence="2" type="ORF">SAMN03080601_03432</name>
</gene>
<sequence>MFYIRCWQLVFIHIYLLAIYLAFFSFLVIAKLYQPIHEPQIYFVFLRVGNPKTVMKEGCLGWNGGSSFVSRWFECTLVGACKCAYDCGLDSYDFF</sequence>
<keyword evidence="1" id="KW-0472">Membrane</keyword>